<feature type="compositionally biased region" description="Low complexity" evidence="1">
    <location>
        <begin position="66"/>
        <end position="77"/>
    </location>
</feature>
<name>A0ABM4D3S3_HYDVU</name>
<organism evidence="3 4">
    <name type="scientific">Hydra vulgaris</name>
    <name type="common">Hydra</name>
    <name type="synonym">Hydra attenuata</name>
    <dbReference type="NCBI Taxonomy" id="6087"/>
    <lineage>
        <taxon>Eukaryota</taxon>
        <taxon>Metazoa</taxon>
        <taxon>Cnidaria</taxon>
        <taxon>Hydrozoa</taxon>
        <taxon>Hydroidolina</taxon>
        <taxon>Anthoathecata</taxon>
        <taxon>Aplanulata</taxon>
        <taxon>Hydridae</taxon>
        <taxon>Hydra</taxon>
    </lineage>
</organism>
<dbReference type="Proteomes" id="UP001652625">
    <property type="component" value="Chromosome 12"/>
</dbReference>
<dbReference type="InterPro" id="IPR015940">
    <property type="entry name" value="UBA"/>
</dbReference>
<evidence type="ECO:0000259" key="2">
    <source>
        <dbReference type="PROSITE" id="PS50030"/>
    </source>
</evidence>
<evidence type="ECO:0000313" key="3">
    <source>
        <dbReference type="Proteomes" id="UP001652625"/>
    </source>
</evidence>
<accession>A0ABM4D3S3</accession>
<dbReference type="Gene3D" id="2.10.110.10">
    <property type="entry name" value="Cysteine Rich Protein"/>
    <property type="match status" value="1"/>
</dbReference>
<feature type="domain" description="UBA" evidence="2">
    <location>
        <begin position="1"/>
        <end position="40"/>
    </location>
</feature>
<dbReference type="RefSeq" id="XP_065668921.1">
    <property type="nucleotide sequence ID" value="XM_065812849.1"/>
</dbReference>
<dbReference type="CDD" id="cd14291">
    <property type="entry name" value="UBA1_NUB1_like"/>
    <property type="match status" value="1"/>
</dbReference>
<proteinExistence type="predicted"/>
<evidence type="ECO:0000313" key="4">
    <source>
        <dbReference type="RefSeq" id="XP_065668921.1"/>
    </source>
</evidence>
<protein>
    <submittedName>
        <fullName evidence="4">Uncharacterized protein LOC105850927</fullName>
    </submittedName>
</protein>
<feature type="region of interest" description="Disordered" evidence="1">
    <location>
        <begin position="45"/>
        <end position="81"/>
    </location>
</feature>
<dbReference type="PROSITE" id="PS50030">
    <property type="entry name" value="UBA"/>
    <property type="match status" value="1"/>
</dbReference>
<dbReference type="SUPFAM" id="SSF46934">
    <property type="entry name" value="UBA-like"/>
    <property type="match status" value="1"/>
</dbReference>
<sequence>MDEKINKLTFEMGFSRAEAIMALTETNGNMDNAIENLLQQKYAPPPYSSTNVSSSDKNIECPDQNSFSSENLSKSSSQETNFSPDKIPFDFIKNIPAEFVLPCLPPPYQKVDTMNKVKDWEDESKLFHITENTERNPHTDISKYYQKRCNVCFNEILTLADDGTKHIEEIVQHKMNYFHYSCFTKKFGPKCAYCCFPLFLPDKDHEISGQYLVYKDRDYHVECYTKYAGPRCSYCCNVIVEVPGGEYSGKRIIDGLKEYHVECYNKKVYAIWRAKNS</sequence>
<keyword evidence="3" id="KW-1185">Reference proteome</keyword>
<dbReference type="GeneID" id="105850927"/>
<dbReference type="InterPro" id="IPR009060">
    <property type="entry name" value="UBA-like_sf"/>
</dbReference>
<reference evidence="4" key="1">
    <citation type="submission" date="2025-08" db="UniProtKB">
        <authorList>
            <consortium name="RefSeq"/>
        </authorList>
    </citation>
    <scope>IDENTIFICATION</scope>
</reference>
<dbReference type="Gene3D" id="1.10.8.10">
    <property type="entry name" value="DNA helicase RuvA subunit, C-terminal domain"/>
    <property type="match status" value="1"/>
</dbReference>
<gene>
    <name evidence="4" type="primary">LOC105850927</name>
</gene>
<evidence type="ECO:0000256" key="1">
    <source>
        <dbReference type="SAM" id="MobiDB-lite"/>
    </source>
</evidence>